<sequence>MPSRTVLMPAFTPLGGVASPLGAAPAARLSSWAQGGAGSVGSGRPTTPVVPARVRSRRRAAVVAVVEPPVAPGAPPPPVVTSESAAAGVSGAAAGATLRDLEGRPIAGDPRYPFPATHPVAAELQRDAAAWPSVPHLWASVAAKHGDRVAVLDPHQVAAASDASAGGNGGGRLDMTRLTYREVAELVGLATGGLRELGVRAGEHVALFAENSASWLVGWNAISATGAASAVRGVAAPLPELAYIYDHSQSMGLVVQDAALLAKLAPVLNAAAVRFVVVLQGAAPPASSLPSGWTTPLHTFDDLIAMGRNSTRSREPTAGRSDVATLLYTSGTTGSPKGAKLTHDNLLSQVSQLSMGAADPLPGQVFVSVLPCWHVFELTASLFCFSKAATTVYSSVRHFREDLATHRPHILVAVPRVFESLHATIAKRLSAASGVRKAIFRFATRVGKWNMVLRRLLYGLSLYAPARPSLPMRLLLAVTIALLSPLVALTDKLVWSKIRAATGGRVSVVVCGGGILSGYLEDFFEIAGVPIFVGYGSTETSPVVVNRYAQHNVRGSAGLACPGTEVKLVDLDTRQPVAPGATGVLLVRGRQVFAGYHRNDKATAAAIDADGFFDTGDLAWQGPSGDMVITGRSKDVVVLSSGENVEPGPIEEAIAEWDAVDQVMLVGQDQRSLAALVVPRLDELVAMGFLDEAGRKEVESLAGTTDGQPALRRLEAALSSRSDVQAAFKKGIAERNMARRSYNGATDRVASVYLLLEPMTVENGMMTQTLKIKKPIVADTYAPQIDSLFARPPAGV</sequence>
<evidence type="ECO:0000313" key="1">
    <source>
        <dbReference type="EMBL" id="KAK1857946.1"/>
    </source>
</evidence>
<organism evidence="1 2">
    <name type="scientific">Pyropia yezoensis</name>
    <name type="common">Susabi-nori</name>
    <name type="synonym">Porphyra yezoensis</name>
    <dbReference type="NCBI Taxonomy" id="2788"/>
    <lineage>
        <taxon>Eukaryota</taxon>
        <taxon>Rhodophyta</taxon>
        <taxon>Bangiophyceae</taxon>
        <taxon>Bangiales</taxon>
        <taxon>Bangiaceae</taxon>
        <taxon>Pyropia</taxon>
    </lineage>
</organism>
<gene>
    <name evidence="1" type="ORF">I4F81_000560</name>
</gene>
<evidence type="ECO:0000313" key="2">
    <source>
        <dbReference type="Proteomes" id="UP000798662"/>
    </source>
</evidence>
<dbReference type="EMBL" id="CM020618">
    <property type="protein sequence ID" value="KAK1857946.1"/>
    <property type="molecule type" value="Genomic_DNA"/>
</dbReference>
<dbReference type="Proteomes" id="UP000798662">
    <property type="component" value="Chromosome 1"/>
</dbReference>
<reference evidence="1" key="1">
    <citation type="submission" date="2019-11" db="EMBL/GenBank/DDBJ databases">
        <title>Nori genome reveals adaptations in red seaweeds to the harsh intertidal environment.</title>
        <authorList>
            <person name="Wang D."/>
            <person name="Mao Y."/>
        </authorList>
    </citation>
    <scope>NUCLEOTIDE SEQUENCE</scope>
    <source>
        <tissue evidence="1">Gametophyte</tissue>
    </source>
</reference>
<proteinExistence type="predicted"/>
<protein>
    <submittedName>
        <fullName evidence="1">Uncharacterized protein</fullName>
    </submittedName>
</protein>
<name>A0ACC3BKB8_PYRYE</name>
<comment type="caution">
    <text evidence="1">The sequence shown here is derived from an EMBL/GenBank/DDBJ whole genome shotgun (WGS) entry which is preliminary data.</text>
</comment>
<keyword evidence="2" id="KW-1185">Reference proteome</keyword>
<accession>A0ACC3BKB8</accession>